<feature type="region of interest" description="Disordered" evidence="4">
    <location>
        <begin position="1"/>
        <end position="23"/>
    </location>
</feature>
<dbReference type="Gene3D" id="1.20.1070.10">
    <property type="entry name" value="Rhodopsin 7-helix transmembrane proteins"/>
    <property type="match status" value="1"/>
</dbReference>
<feature type="compositionally biased region" description="Polar residues" evidence="4">
    <location>
        <begin position="472"/>
        <end position="493"/>
    </location>
</feature>
<keyword evidence="7" id="KW-1185">Reference proteome</keyword>
<dbReference type="PANTHER" id="PTHR24241">
    <property type="entry name" value="NEUROPEPTIDE RECEPTOR-RELATED G-PROTEIN COUPLED RECEPTOR"/>
    <property type="match status" value="1"/>
</dbReference>
<keyword evidence="5" id="KW-1133">Transmembrane helix</keyword>
<feature type="compositionally biased region" description="Low complexity" evidence="4">
    <location>
        <begin position="272"/>
        <end position="295"/>
    </location>
</feature>
<feature type="transmembrane region" description="Helical" evidence="5">
    <location>
        <begin position="512"/>
        <end position="533"/>
    </location>
</feature>
<accession>A0A6A4VF33</accession>
<comment type="subcellular location">
    <subcellularLocation>
        <location evidence="1">Cell membrane</location>
        <topology evidence="1">Multi-pass membrane protein</topology>
    </subcellularLocation>
</comment>
<evidence type="ECO:0000313" key="7">
    <source>
        <dbReference type="Proteomes" id="UP000440578"/>
    </source>
</evidence>
<dbReference type="EMBL" id="VIIS01002068">
    <property type="protein sequence ID" value="KAF0288988.1"/>
    <property type="molecule type" value="Genomic_DNA"/>
</dbReference>
<feature type="transmembrane region" description="Helical" evidence="5">
    <location>
        <begin position="58"/>
        <end position="77"/>
    </location>
</feature>
<feature type="transmembrane region" description="Helical" evidence="5">
    <location>
        <begin position="165"/>
        <end position="183"/>
    </location>
</feature>
<gene>
    <name evidence="6" type="ORF">FJT64_012668</name>
</gene>
<dbReference type="AlphaFoldDB" id="A0A6A4VF33"/>
<dbReference type="GO" id="GO:0005886">
    <property type="term" value="C:plasma membrane"/>
    <property type="evidence" value="ECO:0007669"/>
    <property type="project" value="UniProtKB-SubCell"/>
</dbReference>
<keyword evidence="5" id="KW-0472">Membrane</keyword>
<evidence type="ECO:0000256" key="3">
    <source>
        <dbReference type="ARBA" id="ARBA00023170"/>
    </source>
</evidence>
<keyword evidence="5" id="KW-0812">Transmembrane</keyword>
<name>A0A6A4VF33_AMPAM</name>
<sequence length="611" mass="64600">MADTGWDRAATEFRSSDSDECPAQAWHSCDGPRPAGGANITTCADAAAGELAVSLRTVGALMVSLTVAVNLTLLLTIRTSSKLHNIVNVLMALICTGNLVWCVTPALTLLQLRAALSAAAPRLCLARMALQETLTAARFGLLVTVTVIRYLIVVRNRSFRLTARAVLRFAGPPLAAALLRGLVTVDSGRQRCRPPLAVTGAGLPVGAVPPLTGLAPTLLLAAEYSAGLVLLTFCYVGIYTETVRARRRVNRAQLPMRWTSQRRRRGSRRSVRAASVSGAAASPVPPAARVLPRRVQSLPRSVRPIPHPERSAAPPRTLDPRELESQTGAAPWRSSPLLQLPAHPALAAPDDVEDLTETDHPLDSLGTGWLEEWVESSGVTRLGATLSPLLERASTEQTVAGATDILIVPSPSGEPPPTEAICRTPSTAGEPSPPSLGPSRGPCRGPSRGPSRCSSRAPSRSTIRGPSRGPTLASSGGTSRQASVNSGDTQYSVSREPLRLERAPPPGRCDTAVAAATAAMLVMFVLSCAPSLVGELAAWRRPACHVPPAEWLRAQIAYTAVDGTNAVLIPLVFVIFSRDFRQQLTSVCLWAAHAAVISPITACKRRCQGGE</sequence>
<evidence type="ECO:0000256" key="4">
    <source>
        <dbReference type="SAM" id="MobiDB-lite"/>
    </source>
</evidence>
<feature type="compositionally biased region" description="Basic residues" evidence="4">
    <location>
        <begin position="260"/>
        <end position="271"/>
    </location>
</feature>
<feature type="region of interest" description="Disordered" evidence="4">
    <location>
        <begin position="406"/>
        <end position="505"/>
    </location>
</feature>
<organism evidence="6 7">
    <name type="scientific">Amphibalanus amphitrite</name>
    <name type="common">Striped barnacle</name>
    <name type="synonym">Balanus amphitrite</name>
    <dbReference type="NCBI Taxonomy" id="1232801"/>
    <lineage>
        <taxon>Eukaryota</taxon>
        <taxon>Metazoa</taxon>
        <taxon>Ecdysozoa</taxon>
        <taxon>Arthropoda</taxon>
        <taxon>Crustacea</taxon>
        <taxon>Multicrustacea</taxon>
        <taxon>Cirripedia</taxon>
        <taxon>Thoracica</taxon>
        <taxon>Thoracicalcarea</taxon>
        <taxon>Balanomorpha</taxon>
        <taxon>Balanoidea</taxon>
        <taxon>Balanidae</taxon>
        <taxon>Amphibalaninae</taxon>
        <taxon>Amphibalanus</taxon>
    </lineage>
</organism>
<evidence type="ECO:0000313" key="6">
    <source>
        <dbReference type="EMBL" id="KAF0288988.1"/>
    </source>
</evidence>
<evidence type="ECO:0000256" key="1">
    <source>
        <dbReference type="ARBA" id="ARBA00004651"/>
    </source>
</evidence>
<feature type="transmembrane region" description="Helical" evidence="5">
    <location>
        <begin position="218"/>
        <end position="238"/>
    </location>
</feature>
<dbReference type="GO" id="GO:0004930">
    <property type="term" value="F:G protein-coupled receptor activity"/>
    <property type="evidence" value="ECO:0007669"/>
    <property type="project" value="TreeGrafter"/>
</dbReference>
<evidence type="ECO:0008006" key="8">
    <source>
        <dbReference type="Google" id="ProtNLM"/>
    </source>
</evidence>
<feature type="compositionally biased region" description="Basic and acidic residues" evidence="4">
    <location>
        <begin position="1"/>
        <end position="17"/>
    </location>
</feature>
<feature type="transmembrane region" description="Helical" evidence="5">
    <location>
        <begin position="136"/>
        <end position="153"/>
    </location>
</feature>
<feature type="compositionally biased region" description="Low complexity" evidence="4">
    <location>
        <begin position="437"/>
        <end position="461"/>
    </location>
</feature>
<keyword evidence="2" id="KW-1003">Cell membrane</keyword>
<evidence type="ECO:0000256" key="5">
    <source>
        <dbReference type="SAM" id="Phobius"/>
    </source>
</evidence>
<keyword evidence="3" id="KW-0675">Receptor</keyword>
<evidence type="ECO:0000256" key="2">
    <source>
        <dbReference type="ARBA" id="ARBA00022475"/>
    </source>
</evidence>
<dbReference type="SUPFAM" id="SSF81321">
    <property type="entry name" value="Family A G protein-coupled receptor-like"/>
    <property type="match status" value="1"/>
</dbReference>
<feature type="transmembrane region" description="Helical" evidence="5">
    <location>
        <begin position="89"/>
        <end position="116"/>
    </location>
</feature>
<feature type="region of interest" description="Disordered" evidence="4">
    <location>
        <begin position="256"/>
        <end position="335"/>
    </location>
</feature>
<protein>
    <recommendedName>
        <fullName evidence="8">G-protein coupled receptors family 1 profile domain-containing protein</fullName>
    </recommendedName>
</protein>
<dbReference type="Proteomes" id="UP000440578">
    <property type="component" value="Unassembled WGS sequence"/>
</dbReference>
<feature type="transmembrane region" description="Helical" evidence="5">
    <location>
        <begin position="556"/>
        <end position="576"/>
    </location>
</feature>
<reference evidence="6 7" key="1">
    <citation type="submission" date="2019-07" db="EMBL/GenBank/DDBJ databases">
        <title>Draft genome assembly of a fouling barnacle, Amphibalanus amphitrite (Darwin, 1854): The first reference genome for Thecostraca.</title>
        <authorList>
            <person name="Kim W."/>
        </authorList>
    </citation>
    <scope>NUCLEOTIDE SEQUENCE [LARGE SCALE GENOMIC DNA]</scope>
    <source>
        <strain evidence="6">SNU_AA5</strain>
        <tissue evidence="6">Soma without cirri and trophi</tissue>
    </source>
</reference>
<comment type="caution">
    <text evidence="6">The sequence shown here is derived from an EMBL/GenBank/DDBJ whole genome shotgun (WGS) entry which is preliminary data.</text>
</comment>
<proteinExistence type="predicted"/>